<dbReference type="GO" id="GO:0047693">
    <property type="term" value="F:ATP diphosphatase activity"/>
    <property type="evidence" value="ECO:0007669"/>
    <property type="project" value="UniProtKB-EC"/>
</dbReference>
<dbReference type="GO" id="GO:0006950">
    <property type="term" value="P:response to stress"/>
    <property type="evidence" value="ECO:0007669"/>
    <property type="project" value="UniProtKB-ARBA"/>
</dbReference>
<dbReference type="EC" id="3.6.1.8" evidence="3"/>
<reference evidence="8" key="1">
    <citation type="submission" date="2016-02" db="EMBL/GenBank/DDBJ databases">
        <authorList>
            <person name="Rodrigo-Torres Lidia"/>
            <person name="Arahal R.David."/>
        </authorList>
    </citation>
    <scope>NUCLEOTIDE SEQUENCE [LARGE SCALE GENOMIC DNA]</scope>
    <source>
        <strain evidence="8">CECT 9029</strain>
    </source>
</reference>
<dbReference type="GO" id="GO:0046052">
    <property type="term" value="P:UTP catabolic process"/>
    <property type="evidence" value="ECO:0007669"/>
    <property type="project" value="TreeGrafter"/>
</dbReference>
<evidence type="ECO:0000256" key="1">
    <source>
        <dbReference type="ARBA" id="ARBA00052141"/>
    </source>
</evidence>
<dbReference type="AlphaFoldDB" id="A0A128FBS8"/>
<sequence length="272" mass="31201">MKKMSRMQELLEIMATLRDPQNGCDWDKKQTFDSIIPYTIEETFEAVDAIERQEWADVRDELGDLLFQIVFYSQLGKEQGLFEFEDIAGAMCDKLVRRHPHVFGEKDADGNPLEQADWEGIKAQERAAKAKPDAELSILDDVPTSLPALGRAAKLQKRCARFGFDWDSVGPVAEKVQEELEEVMEEALMVDVDQERVDEEVGDLLFAAVNLARHLGTNPERALRKANLKFESRFRKIEMKLRDNGKNLQESEPDELENLWQEVKRDEGNKST</sequence>
<comment type="catalytic activity">
    <reaction evidence="1">
        <text>ATP + H2O = AMP + diphosphate + H(+)</text>
        <dbReference type="Rhea" id="RHEA:14245"/>
        <dbReference type="ChEBI" id="CHEBI:15377"/>
        <dbReference type="ChEBI" id="CHEBI:15378"/>
        <dbReference type="ChEBI" id="CHEBI:30616"/>
        <dbReference type="ChEBI" id="CHEBI:33019"/>
        <dbReference type="ChEBI" id="CHEBI:456215"/>
        <dbReference type="EC" id="3.6.1.8"/>
    </reaction>
</comment>
<evidence type="ECO:0000256" key="5">
    <source>
        <dbReference type="SAM" id="MobiDB-lite"/>
    </source>
</evidence>
<dbReference type="GO" id="GO:0046081">
    <property type="term" value="P:dUTP catabolic process"/>
    <property type="evidence" value="ECO:0007669"/>
    <property type="project" value="TreeGrafter"/>
</dbReference>
<feature type="region of interest" description="Disordered" evidence="5">
    <location>
        <begin position="244"/>
        <end position="272"/>
    </location>
</feature>
<dbReference type="GO" id="GO:0046047">
    <property type="term" value="P:TTP catabolic process"/>
    <property type="evidence" value="ECO:0007669"/>
    <property type="project" value="TreeGrafter"/>
</dbReference>
<dbReference type="CDD" id="cd11529">
    <property type="entry name" value="NTP-PPase_MazG_Cterm"/>
    <property type="match status" value="1"/>
</dbReference>
<dbReference type="SUPFAM" id="SSF101386">
    <property type="entry name" value="all-alpha NTP pyrophosphatases"/>
    <property type="match status" value="2"/>
</dbReference>
<evidence type="ECO:0000313" key="7">
    <source>
        <dbReference type="EMBL" id="CZF83756.1"/>
    </source>
</evidence>
<dbReference type="GO" id="GO:0046076">
    <property type="term" value="P:dTTP catabolic process"/>
    <property type="evidence" value="ECO:0007669"/>
    <property type="project" value="TreeGrafter"/>
</dbReference>
<feature type="domain" description="NTP pyrophosphohydrolase MazG-like" evidence="6">
    <location>
        <begin position="30"/>
        <end position="103"/>
    </location>
</feature>
<dbReference type="Gene3D" id="1.10.287.1080">
    <property type="entry name" value="MazG-like"/>
    <property type="match status" value="2"/>
</dbReference>
<dbReference type="STRING" id="1796497.GCE9029_03996"/>
<evidence type="ECO:0000256" key="4">
    <source>
        <dbReference type="ARBA" id="ARBA00074799"/>
    </source>
</evidence>
<dbReference type="PANTHER" id="PTHR30522:SF0">
    <property type="entry name" value="NUCLEOSIDE TRIPHOSPHATE PYROPHOSPHOHYDROLASE"/>
    <property type="match status" value="1"/>
</dbReference>
<dbReference type="RefSeq" id="WP_062666232.1">
    <property type="nucleotide sequence ID" value="NZ_FIZX01000003.1"/>
</dbReference>
<accession>A0A128FBS8</accession>
<dbReference type="FunFam" id="1.10.287.1080:FF:000001">
    <property type="entry name" value="Nucleoside triphosphate pyrophosphohydrolase"/>
    <property type="match status" value="1"/>
</dbReference>
<dbReference type="GO" id="GO:0006203">
    <property type="term" value="P:dGTP catabolic process"/>
    <property type="evidence" value="ECO:0007669"/>
    <property type="project" value="TreeGrafter"/>
</dbReference>
<dbReference type="CDD" id="cd11528">
    <property type="entry name" value="NTP-PPase_MazG_Nterm"/>
    <property type="match status" value="1"/>
</dbReference>
<dbReference type="NCBIfam" id="TIGR00444">
    <property type="entry name" value="mazG"/>
    <property type="match status" value="1"/>
</dbReference>
<gene>
    <name evidence="7" type="primary">mazG</name>
    <name evidence="7" type="ORF">GCE9029_03996</name>
</gene>
<keyword evidence="8" id="KW-1185">Reference proteome</keyword>
<dbReference type="InterPro" id="IPR048015">
    <property type="entry name" value="NTP-PPase_MazG-like_N"/>
</dbReference>
<name>A0A128FBS8_9GAMM</name>
<dbReference type="Pfam" id="PF03819">
    <property type="entry name" value="MazG"/>
    <property type="match status" value="1"/>
</dbReference>
<dbReference type="InterPro" id="IPR011551">
    <property type="entry name" value="NTP_PyrPHydrolase_MazG"/>
</dbReference>
<dbReference type="NCBIfam" id="NF007113">
    <property type="entry name" value="PRK09562.1"/>
    <property type="match status" value="1"/>
</dbReference>
<dbReference type="FunFam" id="1.10.287.1080:FF:000003">
    <property type="entry name" value="Nucleoside triphosphate pyrophosphohydrolase"/>
    <property type="match status" value="1"/>
</dbReference>
<feature type="compositionally biased region" description="Basic and acidic residues" evidence="5">
    <location>
        <begin position="262"/>
        <end position="272"/>
    </location>
</feature>
<keyword evidence="7" id="KW-0378">Hydrolase</keyword>
<dbReference type="InterPro" id="IPR004518">
    <property type="entry name" value="MazG-like_dom"/>
</dbReference>
<dbReference type="Proteomes" id="UP000071641">
    <property type="component" value="Unassembled WGS sequence"/>
</dbReference>
<dbReference type="EMBL" id="FIZX01000003">
    <property type="protein sequence ID" value="CZF83756.1"/>
    <property type="molecule type" value="Genomic_DNA"/>
</dbReference>
<evidence type="ECO:0000256" key="2">
    <source>
        <dbReference type="ARBA" id="ARBA00061115"/>
    </source>
</evidence>
<protein>
    <recommendedName>
        <fullName evidence="4">Nucleoside triphosphate pyrophosphohydrolase</fullName>
        <ecNumber evidence="3">3.6.1.8</ecNumber>
    </recommendedName>
</protein>
<dbReference type="GO" id="GO:0046061">
    <property type="term" value="P:dATP catabolic process"/>
    <property type="evidence" value="ECO:0007669"/>
    <property type="project" value="TreeGrafter"/>
</dbReference>
<dbReference type="OrthoDB" id="9808939at2"/>
<evidence type="ECO:0000313" key="8">
    <source>
        <dbReference type="Proteomes" id="UP000071641"/>
    </source>
</evidence>
<dbReference type="PANTHER" id="PTHR30522">
    <property type="entry name" value="NUCLEOSIDE TRIPHOSPHATE PYROPHOSPHOHYDROLASE"/>
    <property type="match status" value="1"/>
</dbReference>
<evidence type="ECO:0000256" key="3">
    <source>
        <dbReference type="ARBA" id="ARBA00066372"/>
    </source>
</evidence>
<evidence type="ECO:0000259" key="6">
    <source>
        <dbReference type="Pfam" id="PF03819"/>
    </source>
</evidence>
<organism evidence="7 8">
    <name type="scientific">Grimontia celer</name>
    <dbReference type="NCBI Taxonomy" id="1796497"/>
    <lineage>
        <taxon>Bacteria</taxon>
        <taxon>Pseudomonadati</taxon>
        <taxon>Pseudomonadota</taxon>
        <taxon>Gammaproteobacteria</taxon>
        <taxon>Vibrionales</taxon>
        <taxon>Vibrionaceae</taxon>
        <taxon>Grimontia</taxon>
    </lineage>
</organism>
<proteinExistence type="inferred from homology"/>
<comment type="similarity">
    <text evidence="2">Belongs to the nucleoside triphosphate pyrophosphohydrolase family.</text>
</comment>
<dbReference type="InterPro" id="IPR048011">
    <property type="entry name" value="NTP-PPase_MazG-like_C"/>
</dbReference>